<dbReference type="Gene3D" id="3.60.110.10">
    <property type="entry name" value="Carbon-nitrogen hydrolase"/>
    <property type="match status" value="1"/>
</dbReference>
<accession>A0A445N444</accession>
<gene>
    <name evidence="1" type="ORF">PITCH_A960010</name>
</gene>
<organism evidence="1">
    <name type="scientific">uncultured Desulfobacterium sp</name>
    <dbReference type="NCBI Taxonomy" id="201089"/>
    <lineage>
        <taxon>Bacteria</taxon>
        <taxon>Pseudomonadati</taxon>
        <taxon>Thermodesulfobacteriota</taxon>
        <taxon>Desulfobacteria</taxon>
        <taxon>Desulfobacterales</taxon>
        <taxon>Desulfobacteriaceae</taxon>
        <taxon>Desulfobacterium</taxon>
        <taxon>environmental samples</taxon>
    </lineage>
</organism>
<dbReference type="EMBL" id="OJIN01000243">
    <property type="protein sequence ID" value="SPD76468.1"/>
    <property type="molecule type" value="Genomic_DNA"/>
</dbReference>
<dbReference type="SUPFAM" id="SSF56317">
    <property type="entry name" value="Carbon-nitrogen hydrolase"/>
    <property type="match status" value="1"/>
</dbReference>
<evidence type="ECO:0000313" key="1">
    <source>
        <dbReference type="EMBL" id="SPD76468.1"/>
    </source>
</evidence>
<dbReference type="InterPro" id="IPR036526">
    <property type="entry name" value="C-N_Hydrolase_sf"/>
</dbReference>
<name>A0A445N444_9BACT</name>
<protein>
    <submittedName>
        <fullName evidence="1">Uncharacterized protein</fullName>
    </submittedName>
</protein>
<sequence>MIARYRQLWKKSPVKSLYDAVIIEGSLHGLVAAYCLAKDHGIKDIAVFICNDLRHPCVPYLGVSQKAGIFLFIFSSSQGSMGTAFSNLEDPLSEENLHPYRFWGGSEILDPFGKHLVKAKMYEEGQIVGELSRELLRKKKILLPYLRNADPYFTHRELQRILFERKQTNI</sequence>
<dbReference type="AlphaFoldDB" id="A0A445N444"/>
<proteinExistence type="predicted"/>
<reference evidence="1" key="1">
    <citation type="submission" date="2018-01" db="EMBL/GenBank/DDBJ databases">
        <authorList>
            <person name="Regsiter A."/>
            <person name="William W."/>
        </authorList>
    </citation>
    <scope>NUCLEOTIDE SEQUENCE</scope>
    <source>
        <strain evidence="1">TRIP AH-1</strain>
    </source>
</reference>